<evidence type="ECO:0000259" key="9">
    <source>
        <dbReference type="PROSITE" id="PS51012"/>
    </source>
</evidence>
<dbReference type="GO" id="GO:0140359">
    <property type="term" value="F:ABC-type transporter activity"/>
    <property type="evidence" value="ECO:0007669"/>
    <property type="project" value="InterPro"/>
</dbReference>
<dbReference type="Pfam" id="PF12698">
    <property type="entry name" value="ABC2_membrane_3"/>
    <property type="match status" value="1"/>
</dbReference>
<evidence type="ECO:0000256" key="2">
    <source>
        <dbReference type="ARBA" id="ARBA00007783"/>
    </source>
</evidence>
<dbReference type="AlphaFoldDB" id="A0A1B3WF15"/>
<dbReference type="InterPro" id="IPR051449">
    <property type="entry name" value="ABC-2_transporter_component"/>
</dbReference>
<evidence type="ECO:0000256" key="3">
    <source>
        <dbReference type="ARBA" id="ARBA00022448"/>
    </source>
</evidence>
<dbReference type="PROSITE" id="PS51012">
    <property type="entry name" value="ABC_TM2"/>
    <property type="match status" value="1"/>
</dbReference>
<dbReference type="PANTHER" id="PTHR30294:SF44">
    <property type="entry name" value="MULTIDRUG ABC TRANSPORTER PERMEASE YBHR-RELATED"/>
    <property type="match status" value="1"/>
</dbReference>
<keyword evidence="3" id="KW-0813">Transport</keyword>
<dbReference type="PANTHER" id="PTHR30294">
    <property type="entry name" value="MEMBRANE COMPONENT OF ABC TRANSPORTER YHHJ-RELATED"/>
    <property type="match status" value="1"/>
</dbReference>
<keyword evidence="5 8" id="KW-0812">Transmembrane</keyword>
<dbReference type="RefSeq" id="WP_069177331.1">
    <property type="nucleotide sequence ID" value="NZ_CP017037.1"/>
</dbReference>
<reference evidence="11" key="1">
    <citation type="submission" date="2016-08" db="EMBL/GenBank/DDBJ databases">
        <authorList>
            <person name="Holder M.E."/>
            <person name="Ajami N.J."/>
            <person name="Petrosino J.F."/>
        </authorList>
    </citation>
    <scope>NUCLEOTIDE SEQUENCE [LARGE SCALE GENOMIC DNA]</scope>
    <source>
        <strain evidence="11">F0677</strain>
    </source>
</reference>
<evidence type="ECO:0000256" key="4">
    <source>
        <dbReference type="ARBA" id="ARBA00022475"/>
    </source>
</evidence>
<keyword evidence="7 8" id="KW-0472">Membrane</keyword>
<feature type="transmembrane region" description="Helical" evidence="8">
    <location>
        <begin position="30"/>
        <end position="51"/>
    </location>
</feature>
<dbReference type="Proteomes" id="UP000094757">
    <property type="component" value="Chromosome"/>
</dbReference>
<name>A0A1B3WF15_9FIRM</name>
<comment type="subcellular location">
    <subcellularLocation>
        <location evidence="1">Cell membrane</location>
        <topology evidence="1">Multi-pass membrane protein</topology>
    </subcellularLocation>
</comment>
<sequence length="371" mass="41414">MENLLFYIRRILFIIKKEFLVTIKDPKSRIILVLPAMLQTFLFGYVATFNLDRVDYALLDMSHSYYATELVGRVEGSGVFRRVVTLENSEQISSFIDTGKVQTVILIPADFENKIEKGELSPIEVITDGRNTMTSGIISGYVYSIVSAYNQEIHAGKYGITLDSIVWYNPNLITRWGFLASLLPLISLVQVLMLSGLSVAREKEQGTFEQLMVTPLTPTEILIGKAIPPLCIGLLQSFLVLCIASVWFHVYPVGSILTLFFVMTIFLLSCIGIGLSISAIVKNMQQVIVYNFIILVPFILLSGMVTPVRNMPKVLQYLTLLNPTRFVIAAVRRIYVEGAGLGDVALSLIPMLLVALVTMPLAAWMFRNKLS</sequence>
<dbReference type="GO" id="GO:0005886">
    <property type="term" value="C:plasma membrane"/>
    <property type="evidence" value="ECO:0007669"/>
    <property type="project" value="UniProtKB-SubCell"/>
</dbReference>
<evidence type="ECO:0000256" key="6">
    <source>
        <dbReference type="ARBA" id="ARBA00022989"/>
    </source>
</evidence>
<evidence type="ECO:0000256" key="1">
    <source>
        <dbReference type="ARBA" id="ARBA00004651"/>
    </source>
</evidence>
<feature type="transmembrane region" description="Helical" evidence="8">
    <location>
        <begin position="230"/>
        <end position="250"/>
    </location>
</feature>
<dbReference type="EMBL" id="CP017037">
    <property type="protein sequence ID" value="AOH39568.1"/>
    <property type="molecule type" value="Genomic_DNA"/>
</dbReference>
<evidence type="ECO:0000313" key="10">
    <source>
        <dbReference type="EMBL" id="AOH39568.1"/>
    </source>
</evidence>
<keyword evidence="6 8" id="KW-1133">Transmembrane helix</keyword>
<keyword evidence="4" id="KW-1003">Cell membrane</keyword>
<feature type="domain" description="ABC transmembrane type-2" evidence="9">
    <location>
        <begin position="142"/>
        <end position="369"/>
    </location>
</feature>
<evidence type="ECO:0000256" key="8">
    <source>
        <dbReference type="SAM" id="Phobius"/>
    </source>
</evidence>
<organism evidence="10 11">
    <name type="scientific">Dialister pneumosintes</name>
    <dbReference type="NCBI Taxonomy" id="39950"/>
    <lineage>
        <taxon>Bacteria</taxon>
        <taxon>Bacillati</taxon>
        <taxon>Bacillota</taxon>
        <taxon>Negativicutes</taxon>
        <taxon>Veillonellales</taxon>
        <taxon>Veillonellaceae</taxon>
        <taxon>Dialister</taxon>
    </lineage>
</organism>
<feature type="transmembrane region" description="Helical" evidence="8">
    <location>
        <begin position="288"/>
        <end position="308"/>
    </location>
</feature>
<dbReference type="InterPro" id="IPR013525">
    <property type="entry name" value="ABC2_TM"/>
</dbReference>
<feature type="transmembrane region" description="Helical" evidence="8">
    <location>
        <begin position="256"/>
        <end position="281"/>
    </location>
</feature>
<proteinExistence type="inferred from homology"/>
<feature type="transmembrane region" description="Helical" evidence="8">
    <location>
        <begin position="344"/>
        <end position="366"/>
    </location>
</feature>
<gene>
    <name evidence="10" type="ORF">BCB69_06195</name>
</gene>
<evidence type="ECO:0000256" key="7">
    <source>
        <dbReference type="ARBA" id="ARBA00023136"/>
    </source>
</evidence>
<accession>A0A1B3WF15</accession>
<comment type="similarity">
    <text evidence="2">Belongs to the ABC-2 integral membrane protein family.</text>
</comment>
<protein>
    <submittedName>
        <fullName evidence="10">Antibiotic ABC transporter permease</fullName>
    </submittedName>
</protein>
<dbReference type="KEGG" id="dpn:BCB69_06195"/>
<feature type="transmembrane region" description="Helical" evidence="8">
    <location>
        <begin position="176"/>
        <end position="200"/>
    </location>
</feature>
<dbReference type="Gene3D" id="3.40.1710.10">
    <property type="entry name" value="abc type-2 transporter like domain"/>
    <property type="match status" value="1"/>
</dbReference>
<evidence type="ECO:0000256" key="5">
    <source>
        <dbReference type="ARBA" id="ARBA00022692"/>
    </source>
</evidence>
<dbReference type="InterPro" id="IPR047817">
    <property type="entry name" value="ABC2_TM_bact-type"/>
</dbReference>
<evidence type="ECO:0000313" key="11">
    <source>
        <dbReference type="Proteomes" id="UP000094757"/>
    </source>
</evidence>
<dbReference type="STRING" id="39950.BCB69_06195"/>